<organism evidence="2 3">
    <name type="scientific">Coccidioides posadasii RMSCC 3488</name>
    <dbReference type="NCBI Taxonomy" id="454284"/>
    <lineage>
        <taxon>Eukaryota</taxon>
        <taxon>Fungi</taxon>
        <taxon>Dikarya</taxon>
        <taxon>Ascomycota</taxon>
        <taxon>Pezizomycotina</taxon>
        <taxon>Eurotiomycetes</taxon>
        <taxon>Eurotiomycetidae</taxon>
        <taxon>Onygenales</taxon>
        <taxon>Onygenaceae</taxon>
        <taxon>Coccidioides</taxon>
    </lineage>
</organism>
<evidence type="ECO:0000313" key="3">
    <source>
        <dbReference type="Proteomes" id="UP000054567"/>
    </source>
</evidence>
<evidence type="ECO:0000313" key="2">
    <source>
        <dbReference type="EMBL" id="KMM70624.1"/>
    </source>
</evidence>
<dbReference type="Proteomes" id="UP000054567">
    <property type="component" value="Unassembled WGS sequence"/>
</dbReference>
<reference evidence="2 3" key="1">
    <citation type="submission" date="2007-06" db="EMBL/GenBank/DDBJ databases">
        <title>The Genome Sequence of Coccidioides posadasii RMSCC_3488.</title>
        <authorList>
            <consortium name="Coccidioides Genome Resources Consortium"/>
            <consortium name="The Broad Institute Genome Sequencing Platform"/>
            <person name="Henn M.R."/>
            <person name="Sykes S."/>
            <person name="Young S."/>
            <person name="Jaffe D."/>
            <person name="Berlin A."/>
            <person name="Alvarez P."/>
            <person name="Butler J."/>
            <person name="Gnerre S."/>
            <person name="Grabherr M."/>
            <person name="Mauceli E."/>
            <person name="Brockman W."/>
            <person name="Kodira C."/>
            <person name="Alvarado L."/>
            <person name="Zeng Q."/>
            <person name="Crawford M."/>
            <person name="Antoine C."/>
            <person name="Devon K."/>
            <person name="Galgiani J."/>
            <person name="Orsborn K."/>
            <person name="Lewis M.L."/>
            <person name="Nusbaum C."/>
            <person name="Galagan J."/>
            <person name="Birren B."/>
        </authorList>
    </citation>
    <scope>NUCLEOTIDE SEQUENCE [LARGE SCALE GENOMIC DNA]</scope>
    <source>
        <strain evidence="2 3">RMSCC 3488</strain>
    </source>
</reference>
<protein>
    <submittedName>
        <fullName evidence="2">Uncharacterized protein</fullName>
    </submittedName>
</protein>
<reference evidence="3" key="3">
    <citation type="journal article" date="2010" name="Genome Res.">
        <title>Population genomic sequencing of Coccidioides fungi reveals recent hybridization and transposon control.</title>
        <authorList>
            <person name="Neafsey D.E."/>
            <person name="Barker B.M."/>
            <person name="Sharpton T.J."/>
            <person name="Stajich J.E."/>
            <person name="Park D.J."/>
            <person name="Whiston E."/>
            <person name="Hung C.-Y."/>
            <person name="McMahan C."/>
            <person name="White J."/>
            <person name="Sykes S."/>
            <person name="Heiman D."/>
            <person name="Young S."/>
            <person name="Zeng Q."/>
            <person name="Abouelleil A."/>
            <person name="Aftuck L."/>
            <person name="Bessette D."/>
            <person name="Brown A."/>
            <person name="FitzGerald M."/>
            <person name="Lui A."/>
            <person name="Macdonald J.P."/>
            <person name="Priest M."/>
            <person name="Orbach M.J."/>
            <person name="Galgiani J.N."/>
            <person name="Kirkland T.N."/>
            <person name="Cole G.T."/>
            <person name="Birren B.W."/>
            <person name="Henn M.R."/>
            <person name="Taylor J.W."/>
            <person name="Rounsley S.D."/>
        </authorList>
    </citation>
    <scope>NUCLEOTIDE SEQUENCE [LARGE SCALE GENOMIC DNA]</scope>
    <source>
        <strain evidence="3">RMSCC 3488</strain>
    </source>
</reference>
<feature type="region of interest" description="Disordered" evidence="1">
    <location>
        <begin position="121"/>
        <end position="153"/>
    </location>
</feature>
<feature type="compositionally biased region" description="Low complexity" evidence="1">
    <location>
        <begin position="142"/>
        <end position="153"/>
    </location>
</feature>
<dbReference type="OrthoDB" id="10621706at2759"/>
<dbReference type="EMBL" id="DS268112">
    <property type="protein sequence ID" value="KMM70624.1"/>
    <property type="molecule type" value="Genomic_DNA"/>
</dbReference>
<sequence length="272" mass="30992">MSYRTRRIIHNLSQRRLTLIIPFYPPHKDPSPPPSRDTSPHPQGHRIGRHGDRLWQFPKVILETLNIHYNSRTNGDALNNQHNSSYLGSSTWYPSSSTGSFSPERFPMYPLTYTDLLPDEGEEQQHQQQQQEGQEEVDGTYSAPSSAGPAPALEPARDTFEVLLCESQPFGRWRIRNGMTETHDSVEAANDAAMQMLACYHGDLLGQSSLNFVRREPGETWSRCDLPAERVVWSIDPVDATLQFSGLGLFGETFLIWARRRWAGEVMEYWCG</sequence>
<feature type="region of interest" description="Disordered" evidence="1">
    <location>
        <begin position="22"/>
        <end position="52"/>
    </location>
</feature>
<gene>
    <name evidence="2" type="ORF">CPAG_06935</name>
</gene>
<accession>A0A0J6FNV3</accession>
<proteinExistence type="predicted"/>
<name>A0A0J6FNV3_COCPO</name>
<reference evidence="3" key="2">
    <citation type="journal article" date="2009" name="Genome Res.">
        <title>Comparative genomic analyses of the human fungal pathogens Coccidioides and their relatives.</title>
        <authorList>
            <person name="Sharpton T.J."/>
            <person name="Stajich J.E."/>
            <person name="Rounsley S.D."/>
            <person name="Gardner M.J."/>
            <person name="Wortman J.R."/>
            <person name="Jordar V.S."/>
            <person name="Maiti R."/>
            <person name="Kodira C.D."/>
            <person name="Neafsey D.E."/>
            <person name="Zeng Q."/>
            <person name="Hung C.-Y."/>
            <person name="McMahan C."/>
            <person name="Muszewska A."/>
            <person name="Grynberg M."/>
            <person name="Mandel M.A."/>
            <person name="Kellner E.M."/>
            <person name="Barker B.M."/>
            <person name="Galgiani J.N."/>
            <person name="Orbach M.J."/>
            <person name="Kirkland T.N."/>
            <person name="Cole G.T."/>
            <person name="Henn M.R."/>
            <person name="Birren B.W."/>
            <person name="Taylor J.W."/>
        </authorList>
    </citation>
    <scope>NUCLEOTIDE SEQUENCE [LARGE SCALE GENOMIC DNA]</scope>
    <source>
        <strain evidence="3">RMSCC 3488</strain>
    </source>
</reference>
<evidence type="ECO:0000256" key="1">
    <source>
        <dbReference type="SAM" id="MobiDB-lite"/>
    </source>
</evidence>
<dbReference type="AlphaFoldDB" id="A0A0J6FNV3"/>
<dbReference type="VEuPathDB" id="FungiDB:CPAG_06935"/>